<name>A0A5S4F1Q2_9ACTN</name>
<organism evidence="1 2">
    <name type="scientific">Nonomuraea zeae</name>
    <dbReference type="NCBI Taxonomy" id="1642303"/>
    <lineage>
        <taxon>Bacteria</taxon>
        <taxon>Bacillati</taxon>
        <taxon>Actinomycetota</taxon>
        <taxon>Actinomycetes</taxon>
        <taxon>Streptosporangiales</taxon>
        <taxon>Streptosporangiaceae</taxon>
        <taxon>Nonomuraea</taxon>
    </lineage>
</organism>
<dbReference type="EMBL" id="VCKX01000556">
    <property type="protein sequence ID" value="TMR09864.1"/>
    <property type="molecule type" value="Genomic_DNA"/>
</dbReference>
<protein>
    <submittedName>
        <fullName evidence="1">Feruloyl esterase</fullName>
    </submittedName>
</protein>
<accession>A0A5S4F1Q2</accession>
<comment type="caution">
    <text evidence="1">The sequence shown here is derived from an EMBL/GenBank/DDBJ whole genome shotgun (WGS) entry which is preliminary data.</text>
</comment>
<evidence type="ECO:0000313" key="1">
    <source>
        <dbReference type="EMBL" id="TMR09864.1"/>
    </source>
</evidence>
<gene>
    <name evidence="1" type="ORF">ETD85_61055</name>
</gene>
<feature type="non-terminal residue" evidence="1">
    <location>
        <position position="1"/>
    </location>
</feature>
<evidence type="ECO:0000313" key="2">
    <source>
        <dbReference type="Proteomes" id="UP000306628"/>
    </source>
</evidence>
<sequence length="73" mass="7641">PTPTPTPTVTPTVPPVCFTASNYAHTQAGRAHQSGGYAYANGSNQAMGLWNTFVTTTLKQTGPNHYVVATTSC</sequence>
<dbReference type="Proteomes" id="UP000306628">
    <property type="component" value="Unassembled WGS sequence"/>
</dbReference>
<reference evidence="1 2" key="1">
    <citation type="submission" date="2019-05" db="EMBL/GenBank/DDBJ databases">
        <title>Draft genome sequence of Nonomuraea zeae DSM 100528.</title>
        <authorList>
            <person name="Saricaoglu S."/>
            <person name="Isik K."/>
        </authorList>
    </citation>
    <scope>NUCLEOTIDE SEQUENCE [LARGE SCALE GENOMIC DNA]</scope>
    <source>
        <strain evidence="1 2">DSM 100528</strain>
    </source>
</reference>
<proteinExistence type="predicted"/>
<dbReference type="AlphaFoldDB" id="A0A5S4F1Q2"/>
<keyword evidence="2" id="KW-1185">Reference proteome</keyword>